<dbReference type="STRING" id="1328759.A0A5C2SAR3"/>
<reference evidence="1" key="1">
    <citation type="journal article" date="2018" name="Genome Biol. Evol.">
        <title>Genomics and development of Lentinus tigrinus, a white-rot wood-decaying mushroom with dimorphic fruiting bodies.</title>
        <authorList>
            <person name="Wu B."/>
            <person name="Xu Z."/>
            <person name="Knudson A."/>
            <person name="Carlson A."/>
            <person name="Chen N."/>
            <person name="Kovaka S."/>
            <person name="LaButti K."/>
            <person name="Lipzen A."/>
            <person name="Pennachio C."/>
            <person name="Riley R."/>
            <person name="Schakwitz W."/>
            <person name="Umezawa K."/>
            <person name="Ohm R.A."/>
            <person name="Grigoriev I.V."/>
            <person name="Nagy L.G."/>
            <person name="Gibbons J."/>
            <person name="Hibbett D."/>
        </authorList>
    </citation>
    <scope>NUCLEOTIDE SEQUENCE [LARGE SCALE GENOMIC DNA]</scope>
    <source>
        <strain evidence="1">ALCF2SS1-6</strain>
    </source>
</reference>
<evidence type="ECO:0000313" key="1">
    <source>
        <dbReference type="EMBL" id="RPD60820.1"/>
    </source>
</evidence>
<keyword evidence="2" id="KW-1185">Reference proteome</keyword>
<gene>
    <name evidence="1" type="ORF">L227DRAFT_653093</name>
</gene>
<proteinExistence type="predicted"/>
<protein>
    <submittedName>
        <fullName evidence="1">Uncharacterized protein</fullName>
    </submittedName>
</protein>
<evidence type="ECO:0000313" key="2">
    <source>
        <dbReference type="Proteomes" id="UP000313359"/>
    </source>
</evidence>
<dbReference type="Proteomes" id="UP000313359">
    <property type="component" value="Unassembled WGS sequence"/>
</dbReference>
<name>A0A5C2SAR3_9APHY</name>
<sequence length="166" mass="16657">MVKSFLVASLVFPVTVLLAPYAVYADIVTLYIPEASPVAISADVLGTDGAGRTTWRISPGQPSGTLPVVDFPAATIVEGPNDFHAVEEVDGITGIEDCTIKDGVAVCTGVLSASGTAVAAVATETVAEHAFAVQVTGIPKNGAGSVVGSSLGVAAAFMGVVYCLAF</sequence>
<dbReference type="AlphaFoldDB" id="A0A5C2SAR3"/>
<dbReference type="EMBL" id="ML122264">
    <property type="protein sequence ID" value="RPD60820.1"/>
    <property type="molecule type" value="Genomic_DNA"/>
</dbReference>
<organism evidence="1 2">
    <name type="scientific">Lentinus tigrinus ALCF2SS1-6</name>
    <dbReference type="NCBI Taxonomy" id="1328759"/>
    <lineage>
        <taxon>Eukaryota</taxon>
        <taxon>Fungi</taxon>
        <taxon>Dikarya</taxon>
        <taxon>Basidiomycota</taxon>
        <taxon>Agaricomycotina</taxon>
        <taxon>Agaricomycetes</taxon>
        <taxon>Polyporales</taxon>
        <taxon>Polyporaceae</taxon>
        <taxon>Lentinus</taxon>
    </lineage>
</organism>
<accession>A0A5C2SAR3</accession>
<dbReference type="OrthoDB" id="4991875at2759"/>